<name>A0A0H5QJB3_9ZZZZ</name>
<accession>A0A0H5QJB3</accession>
<organism evidence="1">
    <name type="scientific">uncultured prokaryote</name>
    <dbReference type="NCBI Taxonomy" id="198431"/>
    <lineage>
        <taxon>unclassified sequences</taxon>
        <taxon>environmental samples</taxon>
    </lineage>
</organism>
<geneLocation type="plasmid" evidence="1">
    <name>pRGFK0815</name>
</geneLocation>
<dbReference type="AlphaFoldDB" id="A0A0H5QJB3"/>
<reference evidence="1" key="1">
    <citation type="submission" date="2015-06" db="EMBL/GenBank/DDBJ databases">
        <authorList>
            <person name="Joergensen T."/>
        </authorList>
    </citation>
    <scope>NUCLEOTIDE SEQUENCE</scope>
    <source>
        <plasmid evidence="1">pRGFK0815</plasmid>
    </source>
</reference>
<protein>
    <submittedName>
        <fullName evidence="1">Uncharacterized protein</fullName>
    </submittedName>
</protein>
<keyword evidence="1" id="KW-0614">Plasmid</keyword>
<reference evidence="1" key="2">
    <citation type="submission" date="2015-07" db="EMBL/GenBank/DDBJ databases">
        <title>Plasmids, circular viruses and viroids from rat gut.</title>
        <authorList>
            <person name="Jorgensen T.J."/>
            <person name="Hansen M.A."/>
            <person name="Xu Z."/>
            <person name="Tabak M.A."/>
            <person name="Sorensen S.J."/>
            <person name="Hansen L.H."/>
        </authorList>
    </citation>
    <scope>NUCLEOTIDE SEQUENCE</scope>
    <source>
        <plasmid evidence="1">pRGFK0815</plasmid>
    </source>
</reference>
<sequence length="361" mass="43205">MKKIKWTISIEVVFFLCRSRPNKSVVAAVVFFQFQKGNITMESYSEIVLVERKSHMKTIKRNNYEKVMNLNGIDTLSGYIPNKISIEELQKVKKNVRQCNYRPTDDRTYLLINPNKIHEKEEKLITSYSEFLKKMDYIIKSLGADPNDLDIIRADFCFNSRDESTFEDYQKLHRLIISCLADTYKFKNCYVSCDLWDYDRLSIAIKKDDCEIENYNKFKQSDGTDESANRLELRSKRMSGTSIKYQFMVKWFERLDKAIEHFEDVQQKANMHLERLYEDDLMRDKKDRKYVSLTAFLIQYKESIYTSKQMIDLLSRFDEVANPQNRAKKFKEQHNIEYFSKRDLEHIVRVLKQKTLQYFNS</sequence>
<evidence type="ECO:0000313" key="1">
    <source>
        <dbReference type="EMBL" id="CRY95902.1"/>
    </source>
</evidence>
<dbReference type="EMBL" id="LN853421">
    <property type="protein sequence ID" value="CRY95902.1"/>
    <property type="molecule type" value="Genomic_DNA"/>
</dbReference>
<proteinExistence type="predicted"/>